<keyword evidence="2" id="KW-0560">Oxidoreductase</keyword>
<comment type="function">
    <text evidence="2">Catalyzes the reduction of 1-pyrroline-5-carboxylate (PCA) to L-proline.</text>
</comment>
<dbReference type="InterPro" id="IPR008927">
    <property type="entry name" value="6-PGluconate_DH-like_C_sf"/>
</dbReference>
<dbReference type="GO" id="GO:0055129">
    <property type="term" value="P:L-proline biosynthetic process"/>
    <property type="evidence" value="ECO:0007669"/>
    <property type="project" value="UniProtKB-UniRule"/>
</dbReference>
<keyword evidence="2" id="KW-0963">Cytoplasm</keyword>
<comment type="pathway">
    <text evidence="2">Amino-acid biosynthesis; L-proline biosynthesis; L-proline from L-glutamate 5-semialdehyde: step 1/1.</text>
</comment>
<evidence type="ECO:0000259" key="4">
    <source>
        <dbReference type="Pfam" id="PF03807"/>
    </source>
</evidence>
<evidence type="ECO:0000313" key="6">
    <source>
        <dbReference type="EMBL" id="ARI76998.1"/>
    </source>
</evidence>
<sequence>MKWGIIGTGNMGSMLTSSLLSSKALEPDDMILYNRSSEKALKLKEQFPAIHVAASLKEIQKNCDILFICVKPHHYKTILEELKSDFTEEQCLISITSPISVNELENHTPCQVARIVPSITNHAHAGVSLFTFGSRMKKERKELLLETFKAISTPVEVEEEHIRVASDIVSCGPAFISYLLSNWITAAQHVAGISEEQATELTENMMIGLGELLSKRIFTLEELMEKVTVKGGVTGEGLQAMEDHLGELFFEMFKATQRKHKDDKKSIEL</sequence>
<keyword evidence="7" id="KW-1185">Reference proteome</keyword>
<dbReference type="PROSITE" id="PS00521">
    <property type="entry name" value="P5CR"/>
    <property type="match status" value="1"/>
</dbReference>
<evidence type="ECO:0000256" key="3">
    <source>
        <dbReference type="PIRSR" id="PIRSR000193-1"/>
    </source>
</evidence>
<dbReference type="Pfam" id="PF03807">
    <property type="entry name" value="F420_oxidored"/>
    <property type="match status" value="1"/>
</dbReference>
<dbReference type="PANTHER" id="PTHR11645">
    <property type="entry name" value="PYRROLINE-5-CARBOXYLATE REDUCTASE"/>
    <property type="match status" value="1"/>
</dbReference>
<accession>A0A1W5ZUN3</accession>
<organism evidence="6 7">
    <name type="scientific">Halobacillus mangrovi</name>
    <dbReference type="NCBI Taxonomy" id="402384"/>
    <lineage>
        <taxon>Bacteria</taxon>
        <taxon>Bacillati</taxon>
        <taxon>Bacillota</taxon>
        <taxon>Bacilli</taxon>
        <taxon>Bacillales</taxon>
        <taxon>Bacillaceae</taxon>
        <taxon>Halobacillus</taxon>
    </lineage>
</organism>
<evidence type="ECO:0000259" key="5">
    <source>
        <dbReference type="Pfam" id="PF14748"/>
    </source>
</evidence>
<dbReference type="SUPFAM" id="SSF51735">
    <property type="entry name" value="NAD(P)-binding Rossmann-fold domains"/>
    <property type="match status" value="1"/>
</dbReference>
<feature type="binding site" evidence="3">
    <location>
        <begin position="6"/>
        <end position="11"/>
    </location>
    <ligand>
        <name>NADP(+)</name>
        <dbReference type="ChEBI" id="CHEBI:58349"/>
    </ligand>
</feature>
<feature type="domain" description="Pyrroline-5-carboxylate reductase catalytic N-terminal" evidence="4">
    <location>
        <begin position="3"/>
        <end position="97"/>
    </location>
</feature>
<dbReference type="EC" id="1.5.1.2" evidence="2"/>
<keyword evidence="2 3" id="KW-0521">NADP</keyword>
<dbReference type="OrthoDB" id="9805754at2"/>
<dbReference type="Gene3D" id="1.10.3730.10">
    <property type="entry name" value="ProC C-terminal domain-like"/>
    <property type="match status" value="1"/>
</dbReference>
<keyword evidence="2" id="KW-0028">Amino-acid biosynthesis</keyword>
<dbReference type="SUPFAM" id="SSF48179">
    <property type="entry name" value="6-phosphogluconate dehydrogenase C-terminal domain-like"/>
    <property type="match status" value="1"/>
</dbReference>
<dbReference type="InterPro" id="IPR028939">
    <property type="entry name" value="P5C_Rdtase_cat_N"/>
</dbReference>
<comment type="catalytic activity">
    <reaction evidence="2">
        <text>L-proline + NADP(+) = (S)-1-pyrroline-5-carboxylate + NADPH + 2 H(+)</text>
        <dbReference type="Rhea" id="RHEA:14109"/>
        <dbReference type="ChEBI" id="CHEBI:15378"/>
        <dbReference type="ChEBI" id="CHEBI:17388"/>
        <dbReference type="ChEBI" id="CHEBI:57783"/>
        <dbReference type="ChEBI" id="CHEBI:58349"/>
        <dbReference type="ChEBI" id="CHEBI:60039"/>
        <dbReference type="EC" id="1.5.1.2"/>
    </reaction>
</comment>
<dbReference type="UniPathway" id="UPA00098">
    <property type="reaction ID" value="UER00361"/>
</dbReference>
<dbReference type="EMBL" id="CP020772">
    <property type="protein sequence ID" value="ARI76998.1"/>
    <property type="molecule type" value="Genomic_DNA"/>
</dbReference>
<gene>
    <name evidence="2" type="primary">proC</name>
    <name evidence="6" type="ORF">HM131_09160</name>
</gene>
<evidence type="ECO:0000313" key="7">
    <source>
        <dbReference type="Proteomes" id="UP000192527"/>
    </source>
</evidence>
<dbReference type="GO" id="GO:0004735">
    <property type="term" value="F:pyrroline-5-carboxylate reductase activity"/>
    <property type="evidence" value="ECO:0007669"/>
    <property type="project" value="UniProtKB-UniRule"/>
</dbReference>
<dbReference type="GO" id="GO:0005737">
    <property type="term" value="C:cytoplasm"/>
    <property type="evidence" value="ECO:0007669"/>
    <property type="project" value="UniProtKB-SubCell"/>
</dbReference>
<dbReference type="InterPro" id="IPR053790">
    <property type="entry name" value="P5CR-like_CS"/>
</dbReference>
<dbReference type="NCBIfam" id="NF005814">
    <property type="entry name" value="PRK07680.1"/>
    <property type="match status" value="1"/>
</dbReference>
<comment type="similarity">
    <text evidence="1 2">Belongs to the pyrroline-5-carboxylate reductase family.</text>
</comment>
<dbReference type="RefSeq" id="WP_085029472.1">
    <property type="nucleotide sequence ID" value="NZ_CP020772.1"/>
</dbReference>
<dbReference type="PANTHER" id="PTHR11645:SF51">
    <property type="entry name" value="COME OPERON PROTEIN 4"/>
    <property type="match status" value="1"/>
</dbReference>
<dbReference type="AlphaFoldDB" id="A0A1W5ZUN3"/>
<dbReference type="PIRSF" id="PIRSF000193">
    <property type="entry name" value="Pyrrol-5-carb_rd"/>
    <property type="match status" value="1"/>
</dbReference>
<protein>
    <recommendedName>
        <fullName evidence="2">Pyrroline-5-carboxylate reductase</fullName>
        <shortName evidence="2">P5C reductase</shortName>
        <shortName evidence="2">P5CR</shortName>
        <ecNumber evidence="2">1.5.1.2</ecNumber>
    </recommendedName>
    <alternativeName>
        <fullName evidence="2">PCA reductase</fullName>
    </alternativeName>
</protein>
<dbReference type="Proteomes" id="UP000192527">
    <property type="component" value="Chromosome"/>
</dbReference>
<proteinExistence type="inferred from homology"/>
<reference evidence="6 7" key="1">
    <citation type="submission" date="2017-04" db="EMBL/GenBank/DDBJ databases">
        <title>The whole genome sequencing and assembly of Halobacillus mangrovi strain.</title>
        <authorList>
            <person name="Lee S.-J."/>
            <person name="Park M.-K."/>
            <person name="Kim J.-Y."/>
            <person name="Lee Y.-J."/>
            <person name="Yi H."/>
            <person name="Bahn Y.-S."/>
            <person name="Kim J.F."/>
            <person name="Lee D.-W."/>
        </authorList>
    </citation>
    <scope>NUCLEOTIDE SEQUENCE [LARGE SCALE GENOMIC DNA]</scope>
    <source>
        <strain evidence="6 7">KTB 131</strain>
    </source>
</reference>
<comment type="catalytic activity">
    <reaction evidence="2">
        <text>L-proline + NAD(+) = (S)-1-pyrroline-5-carboxylate + NADH + 2 H(+)</text>
        <dbReference type="Rhea" id="RHEA:14105"/>
        <dbReference type="ChEBI" id="CHEBI:15378"/>
        <dbReference type="ChEBI" id="CHEBI:17388"/>
        <dbReference type="ChEBI" id="CHEBI:57540"/>
        <dbReference type="ChEBI" id="CHEBI:57945"/>
        <dbReference type="ChEBI" id="CHEBI:60039"/>
        <dbReference type="EC" id="1.5.1.2"/>
    </reaction>
</comment>
<dbReference type="STRING" id="402384.HM131_09160"/>
<comment type="subcellular location">
    <subcellularLocation>
        <location evidence="2">Cytoplasm</location>
    </subcellularLocation>
</comment>
<dbReference type="InterPro" id="IPR036291">
    <property type="entry name" value="NAD(P)-bd_dom_sf"/>
</dbReference>
<feature type="domain" description="Pyrroline-5-carboxylate reductase dimerisation" evidence="5">
    <location>
        <begin position="159"/>
        <end position="261"/>
    </location>
</feature>
<evidence type="ECO:0000256" key="1">
    <source>
        <dbReference type="ARBA" id="ARBA00005525"/>
    </source>
</evidence>
<dbReference type="InterPro" id="IPR000304">
    <property type="entry name" value="Pyrroline-COOH_reductase"/>
</dbReference>
<dbReference type="KEGG" id="hmn:HM131_09160"/>
<evidence type="ECO:0000256" key="2">
    <source>
        <dbReference type="HAMAP-Rule" id="MF_01925"/>
    </source>
</evidence>
<dbReference type="HAMAP" id="MF_01925">
    <property type="entry name" value="P5C_reductase"/>
    <property type="match status" value="1"/>
</dbReference>
<dbReference type="Gene3D" id="3.40.50.720">
    <property type="entry name" value="NAD(P)-binding Rossmann-like Domain"/>
    <property type="match status" value="1"/>
</dbReference>
<keyword evidence="2" id="KW-0641">Proline biosynthesis</keyword>
<dbReference type="InterPro" id="IPR029036">
    <property type="entry name" value="P5CR_dimer"/>
</dbReference>
<dbReference type="Pfam" id="PF14748">
    <property type="entry name" value="P5CR_dimer"/>
    <property type="match status" value="1"/>
</dbReference>
<name>A0A1W5ZUN3_9BACI</name>